<evidence type="ECO:0000259" key="1">
    <source>
        <dbReference type="Pfam" id="PF11716"/>
    </source>
</evidence>
<evidence type="ECO:0000313" key="2">
    <source>
        <dbReference type="EMBL" id="GAA1520617.1"/>
    </source>
</evidence>
<protein>
    <submittedName>
        <fullName evidence="2">TIGR03085 family metal-binding protein</fullName>
    </submittedName>
</protein>
<dbReference type="InterPro" id="IPR017517">
    <property type="entry name" value="Maleyloyr_isom"/>
</dbReference>
<dbReference type="Gene3D" id="1.20.120.450">
    <property type="entry name" value="dinb family like domain"/>
    <property type="match status" value="1"/>
</dbReference>
<dbReference type="InterPro" id="IPR034660">
    <property type="entry name" value="DinB/YfiT-like"/>
</dbReference>
<name>A0ABN2AKW7_9MICO</name>
<dbReference type="NCBIfam" id="TIGR03083">
    <property type="entry name" value="maleylpyruvate isomerase family mycothiol-dependent enzyme"/>
    <property type="match status" value="1"/>
</dbReference>
<gene>
    <name evidence="2" type="ORF">GCM10009690_24760</name>
</gene>
<evidence type="ECO:0000313" key="3">
    <source>
        <dbReference type="Proteomes" id="UP001500177"/>
    </source>
</evidence>
<dbReference type="Pfam" id="PF11716">
    <property type="entry name" value="MDMPI_N"/>
    <property type="match status" value="1"/>
</dbReference>
<accession>A0ABN2AKW7</accession>
<proteinExistence type="predicted"/>
<feature type="domain" description="Mycothiol-dependent maleylpyruvate isomerase metal-binding" evidence="1">
    <location>
        <begin position="24"/>
        <end position="66"/>
    </location>
</feature>
<sequence length="213" mass="23338">MGQASRGVQAGNGRLRIMRDNLARAERLRLVDTARRAGDDAPTLCEGWTVRDLATHLVIRERHPRAAAGIFMPKFSDRLQAKEDEYAEMPFSRLLGLVAAPPKWTPGALPGVETLMNTTEFLVHHEDIRRAAIEWIPRQLSQAETATVWAQTKVALLPYAAKAKAPVTIEAPGFGIRTAGKKGSGEAATITGAPLELLLYLMGREDHALVDVR</sequence>
<dbReference type="InterPro" id="IPR024344">
    <property type="entry name" value="MDMPI_metal-binding"/>
</dbReference>
<dbReference type="InterPro" id="IPR017519">
    <property type="entry name" value="CHP03085"/>
</dbReference>
<organism evidence="2 3">
    <name type="scientific">Brevibacterium permense</name>
    <dbReference type="NCBI Taxonomy" id="234834"/>
    <lineage>
        <taxon>Bacteria</taxon>
        <taxon>Bacillati</taxon>
        <taxon>Actinomycetota</taxon>
        <taxon>Actinomycetes</taxon>
        <taxon>Micrococcales</taxon>
        <taxon>Brevibacteriaceae</taxon>
        <taxon>Brevibacterium</taxon>
    </lineage>
</organism>
<dbReference type="Proteomes" id="UP001500177">
    <property type="component" value="Unassembled WGS sequence"/>
</dbReference>
<dbReference type="SUPFAM" id="SSF109854">
    <property type="entry name" value="DinB/YfiT-like putative metalloenzymes"/>
    <property type="match status" value="1"/>
</dbReference>
<keyword evidence="3" id="KW-1185">Reference proteome</keyword>
<dbReference type="NCBIfam" id="TIGR03085">
    <property type="entry name" value="TIGR03085 family metal-binding protein"/>
    <property type="match status" value="1"/>
</dbReference>
<comment type="caution">
    <text evidence="2">The sequence shown here is derived from an EMBL/GenBank/DDBJ whole genome shotgun (WGS) entry which is preliminary data.</text>
</comment>
<reference evidence="2 3" key="1">
    <citation type="journal article" date="2019" name="Int. J. Syst. Evol. Microbiol.">
        <title>The Global Catalogue of Microorganisms (GCM) 10K type strain sequencing project: providing services to taxonomists for standard genome sequencing and annotation.</title>
        <authorList>
            <consortium name="The Broad Institute Genomics Platform"/>
            <consortium name="The Broad Institute Genome Sequencing Center for Infectious Disease"/>
            <person name="Wu L."/>
            <person name="Ma J."/>
        </authorList>
    </citation>
    <scope>NUCLEOTIDE SEQUENCE [LARGE SCALE GENOMIC DNA]</scope>
    <source>
        <strain evidence="2 3">JCM 13318</strain>
    </source>
</reference>
<dbReference type="EMBL" id="BAAALX010000012">
    <property type="protein sequence ID" value="GAA1520617.1"/>
    <property type="molecule type" value="Genomic_DNA"/>
</dbReference>